<dbReference type="InterPro" id="IPR009915">
    <property type="entry name" value="NnrU_dom"/>
</dbReference>
<dbReference type="EMBL" id="CP021366">
    <property type="protein sequence ID" value="ART57477.1"/>
    <property type="molecule type" value="Genomic_DNA"/>
</dbReference>
<evidence type="ECO:0000256" key="1">
    <source>
        <dbReference type="ARBA" id="ARBA00004141"/>
    </source>
</evidence>
<keyword evidence="4 5" id="KW-0472">Membrane</keyword>
<dbReference type="RefSeq" id="WP_086926122.1">
    <property type="nucleotide sequence ID" value="NZ_CP021362.1"/>
</dbReference>
<feature type="transmembrane region" description="Helical" evidence="5">
    <location>
        <begin position="71"/>
        <end position="93"/>
    </location>
</feature>
<proteinExistence type="predicted"/>
<protein>
    <submittedName>
        <fullName evidence="7">Protein NrnU</fullName>
    </submittedName>
</protein>
<comment type="subcellular location">
    <subcellularLocation>
        <location evidence="1">Membrane</location>
        <topology evidence="1">Multi-pass membrane protein</topology>
    </subcellularLocation>
</comment>
<feature type="domain" description="NnrU" evidence="6">
    <location>
        <begin position="4"/>
        <end position="190"/>
    </location>
</feature>
<accession>A0A240U7I7</accession>
<keyword evidence="3 5" id="KW-1133">Transmembrane helix</keyword>
<evidence type="ECO:0000256" key="4">
    <source>
        <dbReference type="ARBA" id="ARBA00023136"/>
    </source>
</evidence>
<dbReference type="OrthoDB" id="5293641at2"/>
<keyword evidence="2 5" id="KW-0812">Transmembrane</keyword>
<gene>
    <name evidence="7" type="ORF">CBP36_00095</name>
</gene>
<dbReference type="Proteomes" id="UP000194440">
    <property type="component" value="Chromosome"/>
</dbReference>
<dbReference type="AlphaFoldDB" id="A0A240U7I7"/>
<evidence type="ECO:0000313" key="7">
    <source>
        <dbReference type="EMBL" id="ART57477.1"/>
    </source>
</evidence>
<evidence type="ECO:0000256" key="5">
    <source>
        <dbReference type="SAM" id="Phobius"/>
    </source>
</evidence>
<evidence type="ECO:0000256" key="3">
    <source>
        <dbReference type="ARBA" id="ARBA00022989"/>
    </source>
</evidence>
<evidence type="ECO:0000259" key="6">
    <source>
        <dbReference type="Pfam" id="PF07298"/>
    </source>
</evidence>
<dbReference type="KEGG" id="acis:CBP35_18855"/>
<dbReference type="GO" id="GO:0016020">
    <property type="term" value="C:membrane"/>
    <property type="evidence" value="ECO:0007669"/>
    <property type="project" value="UniProtKB-SubCell"/>
</dbReference>
<dbReference type="KEGG" id="acip:CBP36_00095"/>
<feature type="transmembrane region" description="Helical" evidence="5">
    <location>
        <begin position="160"/>
        <end position="185"/>
    </location>
</feature>
<feature type="transmembrane region" description="Helical" evidence="5">
    <location>
        <begin position="40"/>
        <end position="59"/>
    </location>
</feature>
<dbReference type="Pfam" id="PF07298">
    <property type="entry name" value="NnrU"/>
    <property type="match status" value="1"/>
</dbReference>
<evidence type="ECO:0000256" key="2">
    <source>
        <dbReference type="ARBA" id="ARBA00022692"/>
    </source>
</evidence>
<name>A0A240U7I7_9BURK</name>
<sequence>MLYLVLGLVLFLGVHSVRIVADGWRTQTMARLGAGAWKGLYSLASAAGLVLIVWGYGLARQQPVALWLPPVGMRHAAALLTLIAFILLAAAYVPRNAIKARLHHPMVLGVKVWALAHLISKGNLADVVLFGAFLLWAVLDFRAARQRDRAQGTAYAPGTAAGTMASLVVGVAAWAGFAFWAHAWLIGVAPLGR</sequence>
<feature type="transmembrane region" description="Helical" evidence="5">
    <location>
        <begin position="113"/>
        <end position="139"/>
    </location>
</feature>
<reference evidence="7" key="1">
    <citation type="submission" date="2017-05" db="EMBL/GenBank/DDBJ databases">
        <title>Polyphasic characterization of four soil-derived phenanthrene-degrading Acidovorax strains and proposal of Acidovorax phenanthrenivorans sp. nov.</title>
        <authorList>
            <person name="Singleton D."/>
            <person name="Lee J."/>
            <person name="Dickey A.N."/>
            <person name="Stroud A."/>
            <person name="Scholl E.H."/>
            <person name="Wright F.A."/>
            <person name="Aitken M.D."/>
        </authorList>
    </citation>
    <scope>NUCLEOTIDE SEQUENCE</scope>
    <source>
        <strain evidence="7">P4</strain>
    </source>
</reference>
<evidence type="ECO:0000313" key="8">
    <source>
        <dbReference type="Proteomes" id="UP000194440"/>
    </source>
</evidence>
<organism evidence="7 8">
    <name type="scientific">Acidovorax carolinensis</name>
    <dbReference type="NCBI Taxonomy" id="553814"/>
    <lineage>
        <taxon>Bacteria</taxon>
        <taxon>Pseudomonadati</taxon>
        <taxon>Pseudomonadota</taxon>
        <taxon>Betaproteobacteria</taxon>
        <taxon>Burkholderiales</taxon>
        <taxon>Comamonadaceae</taxon>
        <taxon>Acidovorax</taxon>
    </lineage>
</organism>
<keyword evidence="8" id="KW-1185">Reference proteome</keyword>